<dbReference type="GeneID" id="26305422"/>
<keyword evidence="2" id="KW-1185">Reference proteome</keyword>
<dbReference type="AlphaFoldDB" id="A0A081CI80"/>
<dbReference type="EMBL" id="DF830079">
    <property type="protein sequence ID" value="GAK66376.1"/>
    <property type="molecule type" value="Genomic_DNA"/>
</dbReference>
<proteinExistence type="predicted"/>
<sequence length="652" mass="71712">MGVRFPYDGFALGSIEHPMSDLNTFDLAANYTSSSICLITNRHNGVPGLQQYPILTPIGQGFGGLQMPVHYGGQTYQVKIYPRIVHQIKAQAGNHMLTKPKQVQACKRRRATLVGHLDQMEKVQGSALGGVRVEATVTSPTLHMAIQTIAHTPVLSMAEYINPTYEEMQPYKIRCLRVPKEDYLANLRQLLSKADEQEVFSGRNQSVPHPDSQQIIIDLFNALGWHTGRFEPTRWNNPGAWWLHSPGEAPVVTAGDVAATKQAQERQHPSKHLLKRAIGTMEALRSFYNQVKSQLACPKCSKAAPALFNQGGRRQFRLQCKGCKARFNQDQAREYFGQLLDCGQLTLPESLAALLPEPQADSDVVTEDDDTDMPDLGSSSDSSSSGSDQAPVHPLHGPRRQSSRLRAQARVPAEPALQVEADEVEVLSRFESRPVVLLPACSGPPAAAAAKYTPDPALEAMLEELDAELGLGQHQIAPPAVLPARLLPSSQPLEARPKLRPVHGIADRDVAAVLRTLYNLKVSSIITRDGNCMFRAMSYHLTGSQNLHREVRKQAINWLEQNPSILLGFAAHGEGHFSASTYLANMARPGEWGDEIMLMAISQAYNVSILVSSGRDPETGDFNVTIYPHSAPGPHYGLCHIAQSQHYELLFL</sequence>
<dbReference type="Proteomes" id="UP000053758">
    <property type="component" value="Unassembled WGS sequence"/>
</dbReference>
<gene>
    <name evidence="1" type="ORF">PAN0_012d4598</name>
</gene>
<protein>
    <submittedName>
        <fullName evidence="1">Uncharacterized protein</fullName>
    </submittedName>
</protein>
<dbReference type="PANTHER" id="PTHR34863">
    <property type="entry name" value="EXPRESSED PROTEIN"/>
    <property type="match status" value="1"/>
</dbReference>
<dbReference type="PROSITE" id="PS50802">
    <property type="entry name" value="OTU"/>
    <property type="match status" value="1"/>
</dbReference>
<name>A0A081CI80_PSEA2</name>
<organism evidence="1 2">
    <name type="scientific">Pseudozyma antarctica</name>
    <name type="common">Yeast</name>
    <name type="synonym">Candida antarctica</name>
    <dbReference type="NCBI Taxonomy" id="84753"/>
    <lineage>
        <taxon>Eukaryota</taxon>
        <taxon>Fungi</taxon>
        <taxon>Dikarya</taxon>
        <taxon>Basidiomycota</taxon>
        <taxon>Ustilaginomycotina</taxon>
        <taxon>Ustilaginomycetes</taxon>
        <taxon>Ustilaginales</taxon>
        <taxon>Ustilaginaceae</taxon>
        <taxon>Moesziomyces</taxon>
    </lineage>
</organism>
<evidence type="ECO:0000313" key="1">
    <source>
        <dbReference type="EMBL" id="GAK66376.1"/>
    </source>
</evidence>
<dbReference type="Pfam" id="PF02338">
    <property type="entry name" value="OTU"/>
    <property type="match status" value="1"/>
</dbReference>
<dbReference type="CDD" id="cd22758">
    <property type="entry name" value="OTU_232R-like"/>
    <property type="match status" value="1"/>
</dbReference>
<dbReference type="PANTHER" id="PTHR34863:SF1">
    <property type="entry name" value="OTU DOMAIN-CONTAINING PROTEIN"/>
    <property type="match status" value="1"/>
</dbReference>
<dbReference type="OrthoDB" id="2564822at2759"/>
<dbReference type="Gene3D" id="3.90.70.80">
    <property type="match status" value="1"/>
</dbReference>
<dbReference type="SUPFAM" id="SSF54001">
    <property type="entry name" value="Cysteine proteinases"/>
    <property type="match status" value="1"/>
</dbReference>
<dbReference type="InterPro" id="IPR038765">
    <property type="entry name" value="Papain-like_cys_pep_sf"/>
</dbReference>
<dbReference type="HOGENOM" id="CLU_016187_0_0_1"/>
<evidence type="ECO:0000313" key="2">
    <source>
        <dbReference type="Proteomes" id="UP000053758"/>
    </source>
</evidence>
<reference evidence="2" key="1">
    <citation type="journal article" date="2014" name="Genome Announc.">
        <title>Draft Genome Sequence of the Yeast Pseudozyma antarctica Type Strain JCM10317, a Producer of the Glycolipid Biosurfactants, Mannosylerythritol Lipids.</title>
        <authorList>
            <person name="Saika A."/>
            <person name="Koike H."/>
            <person name="Hori T."/>
            <person name="Fukuoka T."/>
            <person name="Sato S."/>
            <person name="Habe H."/>
            <person name="Kitamoto D."/>
            <person name="Morita T."/>
        </authorList>
    </citation>
    <scope>NUCLEOTIDE SEQUENCE [LARGE SCALE GENOMIC DNA]</scope>
    <source>
        <strain evidence="2">JCM 10317</strain>
    </source>
</reference>
<dbReference type="InterPro" id="IPR003323">
    <property type="entry name" value="OTU_dom"/>
</dbReference>
<dbReference type="RefSeq" id="XP_014655621.1">
    <property type="nucleotide sequence ID" value="XM_014800135.1"/>
</dbReference>
<accession>A0A081CI80</accession>